<dbReference type="Proteomes" id="UP000193427">
    <property type="component" value="Chromosome"/>
</dbReference>
<dbReference type="EMBL" id="CP015118">
    <property type="protein sequence ID" value="ARN22438.1"/>
    <property type="molecule type" value="Genomic_DNA"/>
</dbReference>
<name>A0A1W6LE31_9BURK</name>
<sequence length="138" mass="14372">MSSQPLTPAERAACAVCADWLATSTAVGIVAWFAVAAALAGLATGGAPHPVLLLVPLAVFERFLAVRVALDARLFDRLATGSLASLDDLDAGLRQTLSVPASKAGRPLAPRLAGARRLYRWQTVATALIVLLAILAWC</sequence>
<organism evidence="1 2">
    <name type="scientific">Piscinibacter gummiphilus</name>
    <dbReference type="NCBI Taxonomy" id="946333"/>
    <lineage>
        <taxon>Bacteria</taxon>
        <taxon>Pseudomonadati</taxon>
        <taxon>Pseudomonadota</taxon>
        <taxon>Betaproteobacteria</taxon>
        <taxon>Burkholderiales</taxon>
        <taxon>Sphaerotilaceae</taxon>
        <taxon>Piscinibacter</taxon>
    </lineage>
</organism>
<dbReference type="RefSeq" id="WP_085752738.1">
    <property type="nucleotide sequence ID" value="NZ_BSPR01000020.1"/>
</dbReference>
<dbReference type="STRING" id="946333.A4W93_22415"/>
<evidence type="ECO:0000313" key="1">
    <source>
        <dbReference type="EMBL" id="ARN22438.1"/>
    </source>
</evidence>
<dbReference type="AlphaFoldDB" id="A0A1W6LE31"/>
<dbReference type="KEGG" id="rgu:A4W93_22415"/>
<keyword evidence="2" id="KW-1185">Reference proteome</keyword>
<reference evidence="1 2" key="1">
    <citation type="submission" date="2016-04" db="EMBL/GenBank/DDBJ databases">
        <title>Complete genome sequence of natural rubber-degrading, novel Gram-negative bacterium, Rhizobacter gummiphilus strain NS21.</title>
        <authorList>
            <person name="Tabata M."/>
            <person name="Kasai D."/>
            <person name="Fukuda M."/>
        </authorList>
    </citation>
    <scope>NUCLEOTIDE SEQUENCE [LARGE SCALE GENOMIC DNA]</scope>
    <source>
        <strain evidence="1 2">NS21</strain>
    </source>
</reference>
<protein>
    <submittedName>
        <fullName evidence="1">Uncharacterized protein</fullName>
    </submittedName>
</protein>
<evidence type="ECO:0000313" key="2">
    <source>
        <dbReference type="Proteomes" id="UP000193427"/>
    </source>
</evidence>
<gene>
    <name evidence="1" type="ORF">A4W93_22415</name>
</gene>
<proteinExistence type="predicted"/>
<accession>A0A1W6LE31</accession>